<feature type="transmembrane region" description="Helical" evidence="8">
    <location>
        <begin position="210"/>
        <end position="231"/>
    </location>
</feature>
<comment type="caution">
    <text evidence="9">The sequence shown here is derived from an EMBL/GenBank/DDBJ whole genome shotgun (WGS) entry which is preliminary data.</text>
</comment>
<evidence type="ECO:0000256" key="2">
    <source>
        <dbReference type="ARBA" id="ARBA00010323"/>
    </source>
</evidence>
<keyword evidence="7" id="KW-0808">Transferase</keyword>
<accession>A0A926EMF2</accession>
<dbReference type="AlphaFoldDB" id="A0A926EMF2"/>
<keyword evidence="7" id="KW-0012">Acyltransferase</keyword>
<evidence type="ECO:0000256" key="1">
    <source>
        <dbReference type="ARBA" id="ARBA00004651"/>
    </source>
</evidence>
<gene>
    <name evidence="9" type="ORF">H8705_03300</name>
</gene>
<keyword evidence="6 7" id="KW-0472">Membrane</keyword>
<evidence type="ECO:0000256" key="7">
    <source>
        <dbReference type="PIRNR" id="PIRNR016636"/>
    </source>
</evidence>
<feature type="transmembrane region" description="Helical" evidence="8">
    <location>
        <begin position="77"/>
        <end position="96"/>
    </location>
</feature>
<dbReference type="Proteomes" id="UP000623678">
    <property type="component" value="Unassembled WGS sequence"/>
</dbReference>
<name>A0A926EMF2_9FIRM</name>
<keyword evidence="4 8" id="KW-0812">Transmembrane</keyword>
<feature type="transmembrane region" description="Helical" evidence="8">
    <location>
        <begin position="342"/>
        <end position="362"/>
    </location>
</feature>
<reference evidence="9" key="1">
    <citation type="submission" date="2020-08" db="EMBL/GenBank/DDBJ databases">
        <title>Genome public.</title>
        <authorList>
            <person name="Liu C."/>
            <person name="Sun Q."/>
        </authorList>
    </citation>
    <scope>NUCLEOTIDE SEQUENCE</scope>
    <source>
        <strain evidence="9">NSJ-64</strain>
    </source>
</reference>
<keyword evidence="10" id="KW-1185">Reference proteome</keyword>
<feature type="transmembrane region" description="Helical" evidence="8">
    <location>
        <begin position="422"/>
        <end position="441"/>
    </location>
</feature>
<dbReference type="InterPro" id="IPR028362">
    <property type="entry name" value="AlgI"/>
</dbReference>
<feature type="transmembrane region" description="Helical" evidence="8">
    <location>
        <begin position="175"/>
        <end position="198"/>
    </location>
</feature>
<dbReference type="EMBL" id="JACRTD010000002">
    <property type="protein sequence ID" value="MBC8584603.1"/>
    <property type="molecule type" value="Genomic_DNA"/>
</dbReference>
<dbReference type="InterPro" id="IPR024194">
    <property type="entry name" value="Ac/AlaTfrase_AlgI/DltB"/>
</dbReference>
<feature type="transmembrane region" description="Helical" evidence="8">
    <location>
        <begin position="49"/>
        <end position="65"/>
    </location>
</feature>
<dbReference type="GO" id="GO:0005886">
    <property type="term" value="C:plasma membrane"/>
    <property type="evidence" value="ECO:0007669"/>
    <property type="project" value="UniProtKB-SubCell"/>
</dbReference>
<dbReference type="PANTHER" id="PTHR13285">
    <property type="entry name" value="ACYLTRANSFERASE"/>
    <property type="match status" value="1"/>
</dbReference>
<protein>
    <submittedName>
        <fullName evidence="9">MBOAT family protein</fullName>
    </submittedName>
</protein>
<keyword evidence="5 8" id="KW-1133">Transmembrane helix</keyword>
<dbReference type="PIRSF" id="PIRSF016636">
    <property type="entry name" value="AlgI_DltB"/>
    <property type="match status" value="1"/>
</dbReference>
<feature type="transmembrane region" description="Helical" evidence="8">
    <location>
        <begin position="6"/>
        <end position="22"/>
    </location>
</feature>
<dbReference type="GO" id="GO:0042121">
    <property type="term" value="P:alginic acid biosynthetic process"/>
    <property type="evidence" value="ECO:0007669"/>
    <property type="project" value="InterPro"/>
</dbReference>
<dbReference type="RefSeq" id="WP_262394429.1">
    <property type="nucleotide sequence ID" value="NZ_JACRTD010000002.1"/>
</dbReference>
<dbReference type="PIRSF" id="PIRSF500217">
    <property type="entry name" value="AlgI"/>
    <property type="match status" value="1"/>
</dbReference>
<feature type="transmembrane region" description="Helical" evidence="8">
    <location>
        <begin position="312"/>
        <end position="330"/>
    </location>
</feature>
<dbReference type="InterPro" id="IPR004299">
    <property type="entry name" value="MBOAT_fam"/>
</dbReference>
<evidence type="ECO:0000256" key="4">
    <source>
        <dbReference type="ARBA" id="ARBA00022692"/>
    </source>
</evidence>
<evidence type="ECO:0000256" key="8">
    <source>
        <dbReference type="SAM" id="Phobius"/>
    </source>
</evidence>
<organism evidence="9 10">
    <name type="scientific">Youxingia wuxianensis</name>
    <dbReference type="NCBI Taxonomy" id="2763678"/>
    <lineage>
        <taxon>Bacteria</taxon>
        <taxon>Bacillati</taxon>
        <taxon>Bacillota</taxon>
        <taxon>Clostridia</taxon>
        <taxon>Eubacteriales</taxon>
        <taxon>Oscillospiraceae</taxon>
        <taxon>Youxingia</taxon>
    </lineage>
</organism>
<comment type="subcellular location">
    <subcellularLocation>
        <location evidence="1">Cell membrane</location>
        <topology evidence="1">Multi-pass membrane protein</topology>
    </subcellularLocation>
</comment>
<sequence>MEIFSLSFIYLFLPATIAVFYFTPQKLKSGMLVLFSLLFYWMLERENILLLLSSVTFDYLMARLIEKSKEQKNLQRAPALCSVIKSLGLIVIYSLLSQYREIPFPWGLAVYSLISTGYVLDCYRGVVFCDHNITHLLALCCFYPQLYAGPLVSYNRQIPQIKRLRMSMTKMGEGAGLFILGLGKKIIIGDNVIALYTRLRSVPYYEATTLTVWSMILALAFSAYFILSGFCDMAKGIGLMFGMEVPDNFNYPYRAKSVNEFLARFNITINRYIRRYVYVNLGGAKGGMISGMFNILVASMLMALWFGINLNYLIWGAFLGFFVILERYWLKQYLDVLPGLFSWLYTITIVIVSFVFFAGGSLSESWNYIRLMFSIGDSALYNNDIIYQLSSNYLVLIVAAVYSTGIFNRLSGVIKRHLPRVWHLSTAVMNIALLILVTAFLL</sequence>
<dbReference type="GO" id="GO:0016746">
    <property type="term" value="F:acyltransferase activity"/>
    <property type="evidence" value="ECO:0007669"/>
    <property type="project" value="UniProtKB-KW"/>
</dbReference>
<feature type="transmembrane region" description="Helical" evidence="8">
    <location>
        <begin position="277"/>
        <end position="306"/>
    </location>
</feature>
<evidence type="ECO:0000313" key="9">
    <source>
        <dbReference type="EMBL" id="MBC8584603.1"/>
    </source>
</evidence>
<dbReference type="Pfam" id="PF03062">
    <property type="entry name" value="MBOAT"/>
    <property type="match status" value="1"/>
</dbReference>
<keyword evidence="3 7" id="KW-1003">Cell membrane</keyword>
<proteinExistence type="inferred from homology"/>
<evidence type="ECO:0000256" key="6">
    <source>
        <dbReference type="ARBA" id="ARBA00023136"/>
    </source>
</evidence>
<evidence type="ECO:0000256" key="5">
    <source>
        <dbReference type="ARBA" id="ARBA00022989"/>
    </source>
</evidence>
<dbReference type="PANTHER" id="PTHR13285:SF18">
    <property type="entry name" value="PROTEIN-CYSTEINE N-PALMITOYLTRANSFERASE RASP"/>
    <property type="match status" value="1"/>
</dbReference>
<comment type="similarity">
    <text evidence="2 7">Belongs to the membrane-bound acyltransferase family.</text>
</comment>
<evidence type="ECO:0000313" key="10">
    <source>
        <dbReference type="Proteomes" id="UP000623678"/>
    </source>
</evidence>
<feature type="transmembrane region" description="Helical" evidence="8">
    <location>
        <begin position="393"/>
        <end position="410"/>
    </location>
</feature>
<dbReference type="InterPro" id="IPR051085">
    <property type="entry name" value="MB_O-acyltransferase"/>
</dbReference>
<evidence type="ECO:0000256" key="3">
    <source>
        <dbReference type="ARBA" id="ARBA00022475"/>
    </source>
</evidence>